<protein>
    <submittedName>
        <fullName evidence="2">Uncharacterized protein</fullName>
    </submittedName>
</protein>
<dbReference type="Proteomes" id="UP000188320">
    <property type="component" value="Unassembled WGS sequence"/>
</dbReference>
<gene>
    <name evidence="2" type="ORF">AX774_g654</name>
</gene>
<accession>A0A1R1PXU7</accession>
<dbReference type="AlphaFoldDB" id="A0A1R1PXU7"/>
<evidence type="ECO:0000313" key="3">
    <source>
        <dbReference type="Proteomes" id="UP000188320"/>
    </source>
</evidence>
<evidence type="ECO:0000256" key="1">
    <source>
        <dbReference type="SAM" id="MobiDB-lite"/>
    </source>
</evidence>
<keyword evidence="3" id="KW-1185">Reference proteome</keyword>
<name>A0A1R1PXU7_ZANCU</name>
<reference evidence="3" key="1">
    <citation type="submission" date="2017-01" db="EMBL/GenBank/DDBJ databases">
        <authorList>
            <person name="Wang Y."/>
            <person name="White M."/>
            <person name="Kvist S."/>
            <person name="Moncalvo J.-M."/>
        </authorList>
    </citation>
    <scope>NUCLEOTIDE SEQUENCE [LARGE SCALE GENOMIC DNA]</scope>
    <source>
        <strain evidence="3">COL-18-3</strain>
    </source>
</reference>
<organism evidence="2 3">
    <name type="scientific">Zancudomyces culisetae</name>
    <name type="common">Gut fungus</name>
    <name type="synonym">Smittium culisetae</name>
    <dbReference type="NCBI Taxonomy" id="1213189"/>
    <lineage>
        <taxon>Eukaryota</taxon>
        <taxon>Fungi</taxon>
        <taxon>Fungi incertae sedis</taxon>
        <taxon>Zoopagomycota</taxon>
        <taxon>Kickxellomycotina</taxon>
        <taxon>Harpellomycetes</taxon>
        <taxon>Harpellales</taxon>
        <taxon>Legeriomycetaceae</taxon>
        <taxon>Zancudomyces</taxon>
    </lineage>
</organism>
<feature type="compositionally biased region" description="Polar residues" evidence="1">
    <location>
        <begin position="353"/>
        <end position="378"/>
    </location>
</feature>
<feature type="region of interest" description="Disordered" evidence="1">
    <location>
        <begin position="353"/>
        <end position="382"/>
    </location>
</feature>
<sequence length="409" mass="45678">MWMDFTDIKDSVVGNGVKKGGSGNYLESMVPKSDSITQRSVRSERAIDRRTDMDPEVFDYQTYRGSYDENVGCISRHFYKNANANETVAIDTRRDAYFLNTMGDKLGKTFPGEHIGTGNAVNYHRFGGILRNSSVPGTNLQDSNKRINRLQPIDLSEETTQLYGTYEAHGSYHVNTYNKSITQHTRDILEYKGVDNFIDKSGSDERKTADSYAVGLDKSELCFENVTGSLMANKDNGLVKFASQKAVALHNHAYTERTGDLMEDKASSLLHNERSPSSPFLSGQSTRVFEEKATHTKEPENDKVLNKRNELSRASIPLWHEEMAIPEGERVQSDSVQNTIGRHNQEDSYNTLGSLHSTMNENGISNGTHSLYGSSSPPRTKCYEPYSNSGLLSQLSIISGELDSELPNH</sequence>
<comment type="caution">
    <text evidence="2">The sequence shown here is derived from an EMBL/GenBank/DDBJ whole genome shotgun (WGS) entry which is preliminary data.</text>
</comment>
<proteinExistence type="predicted"/>
<evidence type="ECO:0000313" key="2">
    <source>
        <dbReference type="EMBL" id="OMH85780.1"/>
    </source>
</evidence>
<dbReference type="EMBL" id="LSSK01000044">
    <property type="protein sequence ID" value="OMH85780.1"/>
    <property type="molecule type" value="Genomic_DNA"/>
</dbReference>